<protein>
    <submittedName>
        <fullName evidence="2">Uncharacterized protein</fullName>
    </submittedName>
</protein>
<feature type="compositionally biased region" description="Polar residues" evidence="1">
    <location>
        <begin position="150"/>
        <end position="164"/>
    </location>
</feature>
<proteinExistence type="predicted"/>
<dbReference type="AlphaFoldDB" id="A0A9Q0AW57"/>
<keyword evidence="3" id="KW-1185">Reference proteome</keyword>
<reference evidence="2" key="1">
    <citation type="submission" date="2021-03" db="EMBL/GenBank/DDBJ databases">
        <title>Revisited historic fungal species revealed as producer of novel bioactive compounds through whole genome sequencing and comparative genomics.</title>
        <authorList>
            <person name="Vignolle G.A."/>
            <person name="Hochenegger N."/>
            <person name="Mach R.L."/>
            <person name="Mach-Aigner A.R."/>
            <person name="Javad Rahimi M."/>
            <person name="Salim K.A."/>
            <person name="Chan C.M."/>
            <person name="Lim L.B.L."/>
            <person name="Cai F."/>
            <person name="Druzhinina I.S."/>
            <person name="U'Ren J.M."/>
            <person name="Derntl C."/>
        </authorList>
    </citation>
    <scope>NUCLEOTIDE SEQUENCE</scope>
    <source>
        <strain evidence="2">TUCIM 5799</strain>
    </source>
</reference>
<gene>
    <name evidence="2" type="ORF">JX265_001124</name>
</gene>
<accession>A0A9Q0AW57</accession>
<name>A0A9Q0AW57_9PEZI</name>
<feature type="region of interest" description="Disordered" evidence="1">
    <location>
        <begin position="217"/>
        <end position="258"/>
    </location>
</feature>
<evidence type="ECO:0000313" key="3">
    <source>
        <dbReference type="Proteomes" id="UP000829685"/>
    </source>
</evidence>
<feature type="compositionally biased region" description="Low complexity" evidence="1">
    <location>
        <begin position="136"/>
        <end position="146"/>
    </location>
</feature>
<dbReference type="Proteomes" id="UP000829685">
    <property type="component" value="Unassembled WGS sequence"/>
</dbReference>
<organism evidence="2 3">
    <name type="scientific">Neoarthrinium moseri</name>
    <dbReference type="NCBI Taxonomy" id="1658444"/>
    <lineage>
        <taxon>Eukaryota</taxon>
        <taxon>Fungi</taxon>
        <taxon>Dikarya</taxon>
        <taxon>Ascomycota</taxon>
        <taxon>Pezizomycotina</taxon>
        <taxon>Sordariomycetes</taxon>
        <taxon>Xylariomycetidae</taxon>
        <taxon>Amphisphaeriales</taxon>
        <taxon>Apiosporaceae</taxon>
        <taxon>Neoarthrinium</taxon>
    </lineage>
</organism>
<evidence type="ECO:0000256" key="1">
    <source>
        <dbReference type="SAM" id="MobiDB-lite"/>
    </source>
</evidence>
<evidence type="ECO:0000313" key="2">
    <source>
        <dbReference type="EMBL" id="KAI1880884.1"/>
    </source>
</evidence>
<feature type="region of interest" description="Disordered" evidence="1">
    <location>
        <begin position="136"/>
        <end position="164"/>
    </location>
</feature>
<dbReference type="EMBL" id="JAFIMR010000002">
    <property type="protein sequence ID" value="KAI1880884.1"/>
    <property type="molecule type" value="Genomic_DNA"/>
</dbReference>
<sequence>MDEPPFCQPSVATSNLTASKIPASRTYGELPAIYTAIRHSRKATPTRIPLPEASTATTYTTAMVPPHGPLNDENLPPAQALGSLQHKHKNSIDIAAAKLRGKSKLRPLAPLPKSSTLNVLSNLTASISRTSLSKFSRSTSISSTAESEPRTSIASSSSVRLPGVNASNPLQISTAQPSAYWTGRFMALQDRFRNEMLLPENMTTLITAHAERSIVPDCASKPSSSHVPASSSNPSLVRSKARKPKHSSSNVANNAKLRSRLAQESLDAARLEDEDNRARRVFLHLEAMCTTSEAKRSLHAWQQSYARRMGREELLPRGGTMDDKGWVGRFLGRNSHDESKRSSVSTVF</sequence>
<feature type="compositionally biased region" description="Low complexity" evidence="1">
    <location>
        <begin position="220"/>
        <end position="235"/>
    </location>
</feature>
<comment type="caution">
    <text evidence="2">The sequence shown here is derived from an EMBL/GenBank/DDBJ whole genome shotgun (WGS) entry which is preliminary data.</text>
</comment>